<evidence type="ECO:0000313" key="2">
    <source>
        <dbReference type="EMBL" id="KKN72343.1"/>
    </source>
</evidence>
<sequence>MKSVLKIIKAKLAHQMNTSPFIGSLINVYSSTAIVFTPLTFLGVATTLYGLWGADAIQAWLPWFTFGHLIGVLVIFVLVLMVFFYKVIIPSMYAFQMQQQYKHRNPLVTDMQAVLEGQEKLSRRLGKIETTMGIPVEEPEVENKG</sequence>
<proteinExistence type="predicted"/>
<protein>
    <submittedName>
        <fullName evidence="2">Uncharacterized protein</fullName>
    </submittedName>
</protein>
<reference evidence="2" key="1">
    <citation type="journal article" date="2015" name="Nature">
        <title>Complex archaea that bridge the gap between prokaryotes and eukaryotes.</title>
        <authorList>
            <person name="Spang A."/>
            <person name="Saw J.H."/>
            <person name="Jorgensen S.L."/>
            <person name="Zaremba-Niedzwiedzka K."/>
            <person name="Martijn J."/>
            <person name="Lind A.E."/>
            <person name="van Eijk R."/>
            <person name="Schleper C."/>
            <person name="Guy L."/>
            <person name="Ettema T.J."/>
        </authorList>
    </citation>
    <scope>NUCLEOTIDE SEQUENCE</scope>
</reference>
<name>A0A0F9W2T2_9ZZZZ</name>
<organism evidence="2">
    <name type="scientific">marine sediment metagenome</name>
    <dbReference type="NCBI Taxonomy" id="412755"/>
    <lineage>
        <taxon>unclassified sequences</taxon>
        <taxon>metagenomes</taxon>
        <taxon>ecological metagenomes</taxon>
    </lineage>
</organism>
<keyword evidence="1" id="KW-0812">Transmembrane</keyword>
<feature type="transmembrane region" description="Helical" evidence="1">
    <location>
        <begin position="63"/>
        <end position="88"/>
    </location>
</feature>
<evidence type="ECO:0000256" key="1">
    <source>
        <dbReference type="SAM" id="Phobius"/>
    </source>
</evidence>
<comment type="caution">
    <text evidence="2">The sequence shown here is derived from an EMBL/GenBank/DDBJ whole genome shotgun (WGS) entry which is preliminary data.</text>
</comment>
<keyword evidence="1" id="KW-0472">Membrane</keyword>
<dbReference type="AlphaFoldDB" id="A0A0F9W2T2"/>
<keyword evidence="1" id="KW-1133">Transmembrane helix</keyword>
<feature type="transmembrane region" description="Helical" evidence="1">
    <location>
        <begin position="21"/>
        <end position="51"/>
    </location>
</feature>
<accession>A0A0F9W2T2</accession>
<dbReference type="EMBL" id="LAZR01000364">
    <property type="protein sequence ID" value="KKN72343.1"/>
    <property type="molecule type" value="Genomic_DNA"/>
</dbReference>
<gene>
    <name evidence="2" type="ORF">LCGC14_0411700</name>
</gene>